<accession>A0A110B411</accession>
<dbReference type="AlphaFoldDB" id="A0A110B411"/>
<keyword evidence="1" id="KW-0012">Acyltransferase</keyword>
<gene>
    <name evidence="1" type="primary">lacA_2</name>
    <name evidence="1" type="ORF">MgSA37_03561</name>
</gene>
<dbReference type="RefSeq" id="WP_096353668.1">
    <property type="nucleotide sequence ID" value="NZ_AP017313.1"/>
</dbReference>
<dbReference type="PROSITE" id="PS00101">
    <property type="entry name" value="HEXAPEP_TRANSFERASES"/>
    <property type="match status" value="1"/>
</dbReference>
<dbReference type="GO" id="GO:0008870">
    <property type="term" value="F:galactoside O-acetyltransferase activity"/>
    <property type="evidence" value="ECO:0007669"/>
    <property type="project" value="UniProtKB-EC"/>
</dbReference>
<sequence length="190" mass="21044">MSYFFDQTIFVLRFRYLKKVSSWLKRKFWMVMGMKIGKGTFIPKLHVTWPHQVAIGHNCKIEQDVYFKFDGIWKAGPAIVIGNNVFIGANCEFNISESISIGNDCLIASGSRFIDHDHGTKLNKLMRQQPAKHGPIVIGNDVWIGCNTTVLKGVGIGDGAIIAAGAVVTKSVLPNEIWAGVPAKKIGERK</sequence>
<dbReference type="Pfam" id="PF14602">
    <property type="entry name" value="Hexapep_2"/>
    <property type="match status" value="1"/>
</dbReference>
<dbReference type="EMBL" id="AP017313">
    <property type="protein sequence ID" value="BAU55377.1"/>
    <property type="molecule type" value="Genomic_DNA"/>
</dbReference>
<dbReference type="Gene3D" id="2.160.10.10">
    <property type="entry name" value="Hexapeptide repeat proteins"/>
    <property type="match status" value="1"/>
</dbReference>
<dbReference type="InterPro" id="IPR001451">
    <property type="entry name" value="Hexapep"/>
</dbReference>
<dbReference type="PANTHER" id="PTHR23416">
    <property type="entry name" value="SIALIC ACID SYNTHASE-RELATED"/>
    <property type="match status" value="1"/>
</dbReference>
<dbReference type="InterPro" id="IPR011004">
    <property type="entry name" value="Trimer_LpxA-like_sf"/>
</dbReference>
<dbReference type="InterPro" id="IPR051159">
    <property type="entry name" value="Hexapeptide_acetyltransf"/>
</dbReference>
<dbReference type="KEGG" id="mgot:MgSA37_03561"/>
<reference evidence="1 2" key="1">
    <citation type="submission" date="2015-12" db="EMBL/GenBank/DDBJ databases">
        <title>Genome sequence of Mucilaginibacter gotjawali.</title>
        <authorList>
            <person name="Lee J.S."/>
            <person name="Lee K.C."/>
            <person name="Kim K.K."/>
            <person name="Lee B.W."/>
        </authorList>
    </citation>
    <scope>NUCLEOTIDE SEQUENCE [LARGE SCALE GENOMIC DNA]</scope>
    <source>
        <strain evidence="1 2">SA3-7</strain>
    </source>
</reference>
<dbReference type="CDD" id="cd04647">
    <property type="entry name" value="LbH_MAT_like"/>
    <property type="match status" value="1"/>
</dbReference>
<dbReference type="SUPFAM" id="SSF51161">
    <property type="entry name" value="Trimeric LpxA-like enzymes"/>
    <property type="match status" value="1"/>
</dbReference>
<evidence type="ECO:0000313" key="1">
    <source>
        <dbReference type="EMBL" id="BAU55377.1"/>
    </source>
</evidence>
<protein>
    <submittedName>
        <fullName evidence="1">Galactoside O-acetyltransferase</fullName>
        <ecNumber evidence="1">2.3.1.18</ecNumber>
    </submittedName>
</protein>
<evidence type="ECO:0000313" key="2">
    <source>
        <dbReference type="Proteomes" id="UP000218263"/>
    </source>
</evidence>
<dbReference type="Pfam" id="PF00132">
    <property type="entry name" value="Hexapep"/>
    <property type="match status" value="1"/>
</dbReference>
<organism evidence="1 2">
    <name type="scientific">Mucilaginibacter gotjawali</name>
    <dbReference type="NCBI Taxonomy" id="1550579"/>
    <lineage>
        <taxon>Bacteria</taxon>
        <taxon>Pseudomonadati</taxon>
        <taxon>Bacteroidota</taxon>
        <taxon>Sphingobacteriia</taxon>
        <taxon>Sphingobacteriales</taxon>
        <taxon>Sphingobacteriaceae</taxon>
        <taxon>Mucilaginibacter</taxon>
    </lineage>
</organism>
<dbReference type="PANTHER" id="PTHR23416:SF78">
    <property type="entry name" value="LIPOPOLYSACCHARIDE BIOSYNTHESIS O-ACETYL TRANSFERASE WBBJ-RELATED"/>
    <property type="match status" value="1"/>
</dbReference>
<dbReference type="OrthoDB" id="9801697at2"/>
<dbReference type="EC" id="2.3.1.18" evidence="1"/>
<name>A0A110B411_9SPHI</name>
<proteinExistence type="predicted"/>
<dbReference type="Proteomes" id="UP000218263">
    <property type="component" value="Chromosome"/>
</dbReference>
<keyword evidence="2" id="KW-1185">Reference proteome</keyword>
<keyword evidence="1" id="KW-0808">Transferase</keyword>
<dbReference type="InterPro" id="IPR018357">
    <property type="entry name" value="Hexapep_transf_CS"/>
</dbReference>